<dbReference type="AlphaFoldDB" id="A0A6N4W1E4"/>
<sequence length="348" mass="33897">MTPPSANTVPQATAITSWTSGSILAIFVSNGTLSHPDAGLLVGNGFSFDGITCATGVKCDGGRAGLLFGNGGAGYNGGVGGNAGLIGNGGAGGRGSSMVNAGTGGDGGRGGLLFGNGGEGGSGATSANGGRGGASGFFFGVGGRGGIGGPGSVQCLSAPTCEPPTVGGTGGLGGRGGLFFGRAGAPGSAPLPTDSWLFLGYTPVFPVTAPPPCTVNCDEIGSAGQGLIYPDDSDPSKPYAIPGTVVPNITLPAGTPLGRWGYSGGSFLAPAGTHFAQLSLPPASQVAPYFEYVVANPANLPPGLRIEQSQAAPWFGQPGGGIQYRITDANGKDAPVQALLDSGFLTYR</sequence>
<keyword evidence="3" id="KW-1185">Reference proteome</keyword>
<reference evidence="2 3" key="1">
    <citation type="journal article" date="2019" name="Emerg. Microbes Infect.">
        <title>Comprehensive subspecies identification of 175 nontuberculous mycobacteria species based on 7547 genomic profiles.</title>
        <authorList>
            <person name="Matsumoto Y."/>
            <person name="Kinjo T."/>
            <person name="Motooka D."/>
            <person name="Nabeya D."/>
            <person name="Jung N."/>
            <person name="Uechi K."/>
            <person name="Horii T."/>
            <person name="Iida T."/>
            <person name="Fujita J."/>
            <person name="Nakamura S."/>
        </authorList>
    </citation>
    <scope>NUCLEOTIDE SEQUENCE [LARGE SCALE GENOMIC DNA]</scope>
    <source>
        <strain evidence="2 3">JCM 30275</strain>
    </source>
</reference>
<feature type="domain" description="TNT" evidence="1">
    <location>
        <begin position="250"/>
        <end position="346"/>
    </location>
</feature>
<evidence type="ECO:0000313" key="2">
    <source>
        <dbReference type="EMBL" id="BBZ74789.1"/>
    </source>
</evidence>
<dbReference type="InterPro" id="IPR025331">
    <property type="entry name" value="TNT"/>
</dbReference>
<dbReference type="InterPro" id="IPR048996">
    <property type="entry name" value="PGRS_rpt"/>
</dbReference>
<name>A0A6N4W1E4_9MYCO</name>
<dbReference type="Proteomes" id="UP000467249">
    <property type="component" value="Chromosome"/>
</dbReference>
<dbReference type="Pfam" id="PF21526">
    <property type="entry name" value="PGRS"/>
    <property type="match status" value="1"/>
</dbReference>
<evidence type="ECO:0000259" key="1">
    <source>
        <dbReference type="Pfam" id="PF14021"/>
    </source>
</evidence>
<dbReference type="KEGG" id="many:MANY_01260"/>
<dbReference type="Pfam" id="PF14021">
    <property type="entry name" value="TNT"/>
    <property type="match status" value="1"/>
</dbReference>
<dbReference type="EMBL" id="AP022620">
    <property type="protein sequence ID" value="BBZ74789.1"/>
    <property type="molecule type" value="Genomic_DNA"/>
</dbReference>
<proteinExistence type="predicted"/>
<evidence type="ECO:0000313" key="3">
    <source>
        <dbReference type="Proteomes" id="UP000467249"/>
    </source>
</evidence>
<organism evidence="2 3">
    <name type="scientific">Mycolicibacterium anyangense</name>
    <dbReference type="NCBI Taxonomy" id="1431246"/>
    <lineage>
        <taxon>Bacteria</taxon>
        <taxon>Bacillati</taxon>
        <taxon>Actinomycetota</taxon>
        <taxon>Actinomycetes</taxon>
        <taxon>Mycobacteriales</taxon>
        <taxon>Mycobacteriaceae</taxon>
        <taxon>Mycolicibacterium</taxon>
    </lineage>
</organism>
<dbReference type="GO" id="GO:0050135">
    <property type="term" value="F:NADP+ nucleosidase activity"/>
    <property type="evidence" value="ECO:0007669"/>
    <property type="project" value="InterPro"/>
</dbReference>
<accession>A0A6N4W1E4</accession>
<gene>
    <name evidence="2" type="ORF">MANY_01260</name>
</gene>
<protein>
    <recommendedName>
        <fullName evidence="1">TNT domain-containing protein</fullName>
    </recommendedName>
</protein>